<proteinExistence type="predicted"/>
<accession>A0ACC2F5N5</accession>
<comment type="caution">
    <text evidence="1">The sequence shown here is derived from an EMBL/GenBank/DDBJ whole genome shotgun (WGS) entry which is preliminary data.</text>
</comment>
<keyword evidence="2" id="KW-1185">Reference proteome</keyword>
<name>A0ACC2F5N5_DALPE</name>
<reference evidence="1" key="1">
    <citation type="submission" date="2021-05" db="EMBL/GenBank/DDBJ databases">
        <authorList>
            <person name="Pan Q."/>
            <person name="Jouanno E."/>
            <person name="Zahm M."/>
            <person name="Klopp C."/>
            <person name="Cabau C."/>
            <person name="Louis A."/>
            <person name="Berthelot C."/>
            <person name="Parey E."/>
            <person name="Roest Crollius H."/>
            <person name="Montfort J."/>
            <person name="Robinson-Rechavi M."/>
            <person name="Bouchez O."/>
            <person name="Lampietro C."/>
            <person name="Lopez Roques C."/>
            <person name="Donnadieu C."/>
            <person name="Postlethwait J."/>
            <person name="Bobe J."/>
            <person name="Dillon D."/>
            <person name="Chandos A."/>
            <person name="von Hippel F."/>
            <person name="Guiguen Y."/>
        </authorList>
    </citation>
    <scope>NUCLEOTIDE SEQUENCE</scope>
    <source>
        <strain evidence="1">YG-Jan2019</strain>
    </source>
</reference>
<evidence type="ECO:0000313" key="2">
    <source>
        <dbReference type="Proteomes" id="UP001157502"/>
    </source>
</evidence>
<dbReference type="Proteomes" id="UP001157502">
    <property type="component" value="Chromosome 34"/>
</dbReference>
<protein>
    <submittedName>
        <fullName evidence="1">Uncharacterized protein</fullName>
    </submittedName>
</protein>
<evidence type="ECO:0000313" key="1">
    <source>
        <dbReference type="EMBL" id="KAJ7986668.1"/>
    </source>
</evidence>
<dbReference type="EMBL" id="CM055761">
    <property type="protein sequence ID" value="KAJ7986668.1"/>
    <property type="molecule type" value="Genomic_DNA"/>
</dbReference>
<gene>
    <name evidence="1" type="ORF">DPEC_G00342270</name>
</gene>
<organism evidence="1 2">
    <name type="scientific">Dallia pectoralis</name>
    <name type="common">Alaska blackfish</name>
    <dbReference type="NCBI Taxonomy" id="75939"/>
    <lineage>
        <taxon>Eukaryota</taxon>
        <taxon>Metazoa</taxon>
        <taxon>Chordata</taxon>
        <taxon>Craniata</taxon>
        <taxon>Vertebrata</taxon>
        <taxon>Euteleostomi</taxon>
        <taxon>Actinopterygii</taxon>
        <taxon>Neopterygii</taxon>
        <taxon>Teleostei</taxon>
        <taxon>Protacanthopterygii</taxon>
        <taxon>Esociformes</taxon>
        <taxon>Umbridae</taxon>
        <taxon>Dallia</taxon>
    </lineage>
</organism>
<sequence length="114" mass="12370">MRAMTEELLALIPFWLSRAVFPLPGLGQRGENLHSQQRDPQYRVHRTASSSNPKAITRRAVEESKEGPLAARSCSQGHLQLRAVDSAGCSSLPGPYCPRAAANEPISFGGCLQL</sequence>